<dbReference type="EMBL" id="CP001110">
    <property type="protein sequence ID" value="ACF42433.1"/>
    <property type="molecule type" value="Genomic_DNA"/>
</dbReference>
<keyword evidence="2" id="KW-1185">Reference proteome</keyword>
<proteinExistence type="predicted"/>
<organism evidence="1 2">
    <name type="scientific">Pelodictyon phaeoclathratiforme (strain DSM 5477 / BU-1)</name>
    <dbReference type="NCBI Taxonomy" id="324925"/>
    <lineage>
        <taxon>Bacteria</taxon>
        <taxon>Pseudomonadati</taxon>
        <taxon>Chlorobiota</taxon>
        <taxon>Chlorobiia</taxon>
        <taxon>Chlorobiales</taxon>
        <taxon>Chlorobiaceae</taxon>
        <taxon>Chlorobium/Pelodictyon group</taxon>
        <taxon>Pelodictyon</taxon>
    </lineage>
</organism>
<dbReference type="STRING" id="324925.Ppha_0077"/>
<evidence type="ECO:0000313" key="2">
    <source>
        <dbReference type="Proteomes" id="UP000002724"/>
    </source>
</evidence>
<evidence type="ECO:0000313" key="1">
    <source>
        <dbReference type="EMBL" id="ACF42433.1"/>
    </source>
</evidence>
<dbReference type="Proteomes" id="UP000002724">
    <property type="component" value="Chromosome"/>
</dbReference>
<dbReference type="KEGG" id="pph:Ppha_0077"/>
<dbReference type="Pfam" id="PF09366">
    <property type="entry name" value="DUF1997"/>
    <property type="match status" value="1"/>
</dbReference>
<dbReference type="RefSeq" id="WP_012506931.1">
    <property type="nucleotide sequence ID" value="NC_011060.1"/>
</dbReference>
<name>B4SAR4_PELPB</name>
<evidence type="ECO:0008006" key="3">
    <source>
        <dbReference type="Google" id="ProtNLM"/>
    </source>
</evidence>
<dbReference type="InterPro" id="IPR018971">
    <property type="entry name" value="DUF1997"/>
</dbReference>
<gene>
    <name evidence="1" type="ordered locus">Ppha_0077</name>
</gene>
<reference evidence="1 2" key="1">
    <citation type="submission" date="2008-06" db="EMBL/GenBank/DDBJ databases">
        <title>Complete sequence of Pelodictyon phaeoclathratiforme BU-1.</title>
        <authorList>
            <consortium name="US DOE Joint Genome Institute"/>
            <person name="Lucas S."/>
            <person name="Copeland A."/>
            <person name="Lapidus A."/>
            <person name="Glavina del Rio T."/>
            <person name="Dalin E."/>
            <person name="Tice H."/>
            <person name="Bruce D."/>
            <person name="Goodwin L."/>
            <person name="Pitluck S."/>
            <person name="Schmutz J."/>
            <person name="Larimer F."/>
            <person name="Land M."/>
            <person name="Hauser L."/>
            <person name="Kyrpides N."/>
            <person name="Mikhailova N."/>
            <person name="Liu Z."/>
            <person name="Li T."/>
            <person name="Zhao F."/>
            <person name="Overmann J."/>
            <person name="Bryant D.A."/>
            <person name="Richardson P."/>
        </authorList>
    </citation>
    <scope>NUCLEOTIDE SEQUENCE [LARGE SCALE GENOMIC DNA]</scope>
    <source>
        <strain evidence="2">DSM 5477 / BU-1</strain>
    </source>
</reference>
<protein>
    <recommendedName>
        <fullName evidence="3">DUF1997 domain-containing protein</fullName>
    </recommendedName>
</protein>
<dbReference type="OrthoDB" id="597386at2"/>
<dbReference type="AlphaFoldDB" id="B4SAR4"/>
<sequence>MEMDATGVSRGDWIFQGEFDQTTAYLSDQKKILGFNPFCHSVELTSTENVYKWLFRVTDPQSNPFDIIFFVEQSEELLIELPENVECSNPDELSEEMIKLYTIGKKVQWKHYPVASRIEDPEKYLFEGKAFADMYMHPVEENKTRVQFDLKIDVRFILYPAFRIIPEKILHAMTNAGMSMIMQTATNKMFHSITKDFESIRQV</sequence>
<accession>B4SAR4</accession>
<dbReference type="HOGENOM" id="CLU_1346900_0_0_10"/>
<dbReference type="eggNOG" id="ENOG502ZCKU">
    <property type="taxonomic scope" value="Bacteria"/>
</dbReference>